<proteinExistence type="predicted"/>
<evidence type="ECO:0000313" key="3">
    <source>
        <dbReference type="Proteomes" id="UP001243989"/>
    </source>
</evidence>
<comment type="caution">
    <text evidence="2">The sequence shown here is derived from an EMBL/GenBank/DDBJ whole genome shotgun (WGS) entry which is preliminary data.</text>
</comment>
<dbReference type="RefSeq" id="XP_060445107.1">
    <property type="nucleotide sequence ID" value="XM_060590369.1"/>
</dbReference>
<dbReference type="AlphaFoldDB" id="A0AAI9ZQT7"/>
<evidence type="ECO:0000313" key="2">
    <source>
        <dbReference type="EMBL" id="KAK1636500.1"/>
    </source>
</evidence>
<evidence type="ECO:0000256" key="1">
    <source>
        <dbReference type="SAM" id="MobiDB-lite"/>
    </source>
</evidence>
<reference evidence="2" key="1">
    <citation type="submission" date="2021-06" db="EMBL/GenBank/DDBJ databases">
        <title>Comparative genomics, transcriptomics and evolutionary studies reveal genomic signatures of adaptation to plant cell wall in hemibiotrophic fungi.</title>
        <authorList>
            <consortium name="DOE Joint Genome Institute"/>
            <person name="Baroncelli R."/>
            <person name="Diaz J.F."/>
            <person name="Benocci T."/>
            <person name="Peng M."/>
            <person name="Battaglia E."/>
            <person name="Haridas S."/>
            <person name="Andreopoulos W."/>
            <person name="Labutti K."/>
            <person name="Pangilinan J."/>
            <person name="Floch G.L."/>
            <person name="Makela M.R."/>
            <person name="Henrissat B."/>
            <person name="Grigoriev I.V."/>
            <person name="Crouch J.A."/>
            <person name="De Vries R.P."/>
            <person name="Sukno S.A."/>
            <person name="Thon M.R."/>
        </authorList>
    </citation>
    <scope>NUCLEOTIDE SEQUENCE</scope>
    <source>
        <strain evidence="2">CBS 102054</strain>
    </source>
</reference>
<dbReference type="GeneID" id="85475231"/>
<name>A0AAI9ZQT7_9PEZI</name>
<dbReference type="Proteomes" id="UP001243989">
    <property type="component" value="Unassembled WGS sequence"/>
</dbReference>
<sequence length="70" mass="7708">MPAYHLDLRETNGQWQQPARHSHPQSGRLARSGLRPSRDSTGNVAIRTTVQEINTRTSTSTMLAPVPCAP</sequence>
<feature type="compositionally biased region" description="Basic and acidic residues" evidence="1">
    <location>
        <begin position="1"/>
        <end position="10"/>
    </location>
</feature>
<keyword evidence="3" id="KW-1185">Reference proteome</keyword>
<dbReference type="EMBL" id="JAHMHQ010000010">
    <property type="protein sequence ID" value="KAK1636500.1"/>
    <property type="molecule type" value="Genomic_DNA"/>
</dbReference>
<protein>
    <submittedName>
        <fullName evidence="2">Uncharacterized protein</fullName>
    </submittedName>
</protein>
<gene>
    <name evidence="2" type="ORF">BDP81DRAFT_427713</name>
</gene>
<accession>A0AAI9ZQT7</accession>
<organism evidence="2 3">
    <name type="scientific">Colletotrichum phormii</name>
    <dbReference type="NCBI Taxonomy" id="359342"/>
    <lineage>
        <taxon>Eukaryota</taxon>
        <taxon>Fungi</taxon>
        <taxon>Dikarya</taxon>
        <taxon>Ascomycota</taxon>
        <taxon>Pezizomycotina</taxon>
        <taxon>Sordariomycetes</taxon>
        <taxon>Hypocreomycetidae</taxon>
        <taxon>Glomerellales</taxon>
        <taxon>Glomerellaceae</taxon>
        <taxon>Colletotrichum</taxon>
        <taxon>Colletotrichum acutatum species complex</taxon>
    </lineage>
</organism>
<feature type="region of interest" description="Disordered" evidence="1">
    <location>
        <begin position="1"/>
        <end position="41"/>
    </location>
</feature>